<dbReference type="SMART" id="SM00345">
    <property type="entry name" value="HTH_GNTR"/>
    <property type="match status" value="1"/>
</dbReference>
<dbReference type="Proteomes" id="UP000603940">
    <property type="component" value="Unassembled WGS sequence"/>
</dbReference>
<gene>
    <name evidence="6" type="ORF">IBL25_25550</name>
</gene>
<dbReference type="PANTHER" id="PTHR43537:SF24">
    <property type="entry name" value="GLUCONATE OPERON TRANSCRIPTIONAL REPRESSOR"/>
    <property type="match status" value="1"/>
</dbReference>
<dbReference type="Pfam" id="PF07729">
    <property type="entry name" value="FCD"/>
    <property type="match status" value="1"/>
</dbReference>
<accession>A0ABR7RF17</accession>
<proteinExistence type="predicted"/>
<dbReference type="PROSITE" id="PS50949">
    <property type="entry name" value="HTH_GNTR"/>
    <property type="match status" value="1"/>
</dbReference>
<keyword evidence="2" id="KW-0238">DNA-binding</keyword>
<feature type="region of interest" description="Disordered" evidence="4">
    <location>
        <begin position="1"/>
        <end position="20"/>
    </location>
</feature>
<dbReference type="InterPro" id="IPR011711">
    <property type="entry name" value="GntR_C"/>
</dbReference>
<dbReference type="InterPro" id="IPR036390">
    <property type="entry name" value="WH_DNA-bd_sf"/>
</dbReference>
<reference evidence="6 7" key="1">
    <citation type="journal article" date="2009" name="Int. J. Syst. Evol. Microbiol.">
        <title>Transfer of Teichococcus ludipueritiae and Muricoccus roseus to the genus Roseomonas, as Roseomonas ludipueritiae comb. nov. and Roseomonas rosea comb. nov., respectively, and emended description of the genus Roseomonas.</title>
        <authorList>
            <person name="Sanchez-Porro C."/>
            <person name="Gallego V."/>
            <person name="Busse H.J."/>
            <person name="Kampfer P."/>
            <person name="Ventosa A."/>
        </authorList>
    </citation>
    <scope>NUCLEOTIDE SEQUENCE [LARGE SCALE GENOMIC DNA]</scope>
    <source>
        <strain evidence="6 7">DSM 14915</strain>
    </source>
</reference>
<evidence type="ECO:0000256" key="1">
    <source>
        <dbReference type="ARBA" id="ARBA00023015"/>
    </source>
</evidence>
<name>A0ABR7RF17_9PROT</name>
<dbReference type="SMART" id="SM00895">
    <property type="entry name" value="FCD"/>
    <property type="match status" value="1"/>
</dbReference>
<dbReference type="Gene3D" id="1.10.10.10">
    <property type="entry name" value="Winged helix-like DNA-binding domain superfamily/Winged helix DNA-binding domain"/>
    <property type="match status" value="1"/>
</dbReference>
<dbReference type="SUPFAM" id="SSF48008">
    <property type="entry name" value="GntR ligand-binding domain-like"/>
    <property type="match status" value="1"/>
</dbReference>
<comment type="caution">
    <text evidence="6">The sequence shown here is derived from an EMBL/GenBank/DDBJ whole genome shotgun (WGS) entry which is preliminary data.</text>
</comment>
<dbReference type="Pfam" id="PF00392">
    <property type="entry name" value="GntR"/>
    <property type="match status" value="1"/>
</dbReference>
<evidence type="ECO:0000256" key="4">
    <source>
        <dbReference type="SAM" id="MobiDB-lite"/>
    </source>
</evidence>
<evidence type="ECO:0000313" key="7">
    <source>
        <dbReference type="Proteomes" id="UP000603940"/>
    </source>
</evidence>
<dbReference type="InterPro" id="IPR000524">
    <property type="entry name" value="Tscrpt_reg_HTH_GntR"/>
</dbReference>
<dbReference type="InterPro" id="IPR036388">
    <property type="entry name" value="WH-like_DNA-bd_sf"/>
</dbReference>
<keyword evidence="1" id="KW-0805">Transcription regulation</keyword>
<keyword evidence="7" id="KW-1185">Reference proteome</keyword>
<evidence type="ECO:0000313" key="6">
    <source>
        <dbReference type="EMBL" id="MBC9180316.1"/>
    </source>
</evidence>
<dbReference type="SUPFAM" id="SSF46785">
    <property type="entry name" value="Winged helix' DNA-binding domain"/>
    <property type="match status" value="1"/>
</dbReference>
<evidence type="ECO:0000256" key="3">
    <source>
        <dbReference type="ARBA" id="ARBA00023163"/>
    </source>
</evidence>
<protein>
    <submittedName>
        <fullName evidence="6">GntR family transcriptional regulator</fullName>
    </submittedName>
</protein>
<dbReference type="InterPro" id="IPR008920">
    <property type="entry name" value="TF_FadR/GntR_C"/>
</dbReference>
<keyword evidence="3" id="KW-0804">Transcription</keyword>
<dbReference type="CDD" id="cd07377">
    <property type="entry name" value="WHTH_GntR"/>
    <property type="match status" value="1"/>
</dbReference>
<feature type="domain" description="HTH gntR-type" evidence="5">
    <location>
        <begin position="24"/>
        <end position="91"/>
    </location>
</feature>
<dbReference type="PANTHER" id="PTHR43537">
    <property type="entry name" value="TRANSCRIPTIONAL REGULATOR, GNTR FAMILY"/>
    <property type="match status" value="1"/>
</dbReference>
<evidence type="ECO:0000256" key="2">
    <source>
        <dbReference type="ARBA" id="ARBA00023125"/>
    </source>
</evidence>
<dbReference type="EMBL" id="JACTUZ010000283">
    <property type="protein sequence ID" value="MBC9180316.1"/>
    <property type="molecule type" value="Genomic_DNA"/>
</dbReference>
<dbReference type="RefSeq" id="WP_187781260.1">
    <property type="nucleotide sequence ID" value="NZ_JACTUZ010000283.1"/>
</dbReference>
<sequence>MPDIARMTPHPETTDESLPTIGPARVVDETVAALRRAILSGDLRPGQKLSVPALALRLGVSRSPVREAVLALTAAGLAVESPRRGVVVTELGPKEADAIHEARGSLEGFAARLAAERGPADLGERLDAILAEQAAAAAAADENEYFRTNAAFHAAVAAACDNAELQRLLASLEGRMALALRQVATRPEHRESAVAEHRKVVAAIKARDGSGAEAAMRAHLAATRRRVT</sequence>
<organism evidence="6 7">
    <name type="scientific">Pseudoroseomonas ludipueritiae</name>
    <dbReference type="NCBI Taxonomy" id="198093"/>
    <lineage>
        <taxon>Bacteria</taxon>
        <taxon>Pseudomonadati</taxon>
        <taxon>Pseudomonadota</taxon>
        <taxon>Alphaproteobacteria</taxon>
        <taxon>Acetobacterales</taxon>
        <taxon>Acetobacteraceae</taxon>
        <taxon>Pseudoroseomonas</taxon>
    </lineage>
</organism>
<evidence type="ECO:0000259" key="5">
    <source>
        <dbReference type="PROSITE" id="PS50949"/>
    </source>
</evidence>
<dbReference type="Gene3D" id="1.20.120.530">
    <property type="entry name" value="GntR ligand-binding domain-like"/>
    <property type="match status" value="1"/>
</dbReference>